<protein>
    <recommendedName>
        <fullName evidence="1">Immunity MXAN-0049 protein domain-containing protein</fullName>
    </recommendedName>
</protein>
<keyword evidence="3" id="KW-1185">Reference proteome</keyword>
<evidence type="ECO:0000313" key="2">
    <source>
        <dbReference type="EMBL" id="QSQ27993.1"/>
    </source>
</evidence>
<dbReference type="InterPro" id="IPR012433">
    <property type="entry name" value="Imm11"/>
</dbReference>
<sequence>MDGTGQQLEDPWQFFDGKRIESHGTIRFPVKPDGETLDFTLASFAIPVVHERVVDLFLHQRVQDVQFIPVEVEGHKGPYFILNTLRTIRCIDDARSAEVQYFTPEDNQPERVGEYRVVSGMRIDPTKVGDAQIFRPWGWNVALIVSEDLMDAMEAVGITGTKFEPV</sequence>
<dbReference type="Pfam" id="PF07791">
    <property type="entry name" value="Imm11"/>
    <property type="match status" value="1"/>
</dbReference>
<dbReference type="EMBL" id="CP071090">
    <property type="protein sequence ID" value="QSQ27993.1"/>
    <property type="molecule type" value="Genomic_DNA"/>
</dbReference>
<evidence type="ECO:0000259" key="1">
    <source>
        <dbReference type="Pfam" id="PF07791"/>
    </source>
</evidence>
<proteinExistence type="predicted"/>
<reference evidence="2 3" key="1">
    <citation type="submission" date="2021-02" db="EMBL/GenBank/DDBJ databases">
        <title>De Novo genome assembly of isolated myxobacteria.</title>
        <authorList>
            <person name="Stevens D.C."/>
        </authorList>
    </citation>
    <scope>NUCLEOTIDE SEQUENCE [LARGE SCALE GENOMIC DNA]</scope>
    <source>
        <strain evidence="3">SCPEA02</strain>
    </source>
</reference>
<gene>
    <name evidence="2" type="ORF">JY651_05500</name>
</gene>
<feature type="domain" description="Immunity MXAN-0049 protein" evidence="1">
    <location>
        <begin position="25"/>
        <end position="166"/>
    </location>
</feature>
<dbReference type="Proteomes" id="UP000662747">
    <property type="component" value="Chromosome"/>
</dbReference>
<name>A0ABX7PC22_9BACT</name>
<organism evidence="2 3">
    <name type="scientific">Pyxidicoccus parkwayensis</name>
    <dbReference type="NCBI Taxonomy" id="2813578"/>
    <lineage>
        <taxon>Bacteria</taxon>
        <taxon>Pseudomonadati</taxon>
        <taxon>Myxococcota</taxon>
        <taxon>Myxococcia</taxon>
        <taxon>Myxococcales</taxon>
        <taxon>Cystobacterineae</taxon>
        <taxon>Myxococcaceae</taxon>
        <taxon>Pyxidicoccus</taxon>
    </lineage>
</organism>
<evidence type="ECO:0000313" key="3">
    <source>
        <dbReference type="Proteomes" id="UP000662747"/>
    </source>
</evidence>
<accession>A0ABX7PC22</accession>